<dbReference type="Proteomes" id="UP001519064">
    <property type="component" value="Unassembled WGS sequence"/>
</dbReference>
<gene>
    <name evidence="1" type="ORF">ITI46_16185</name>
</gene>
<comment type="caution">
    <text evidence="1">The sequence shown here is derived from an EMBL/GenBank/DDBJ whole genome shotgun (WGS) entry which is preliminary data.</text>
</comment>
<dbReference type="RefSeq" id="WP_209240258.1">
    <property type="nucleotide sequence ID" value="NZ_JADKMA010000073.1"/>
</dbReference>
<evidence type="ECO:0000313" key="1">
    <source>
        <dbReference type="EMBL" id="MBO8193194.1"/>
    </source>
</evidence>
<evidence type="ECO:0000313" key="2">
    <source>
        <dbReference type="Proteomes" id="UP001519064"/>
    </source>
</evidence>
<name>A0ABS3XD33_9ACTN</name>
<sequence>MTDTPAPSPQVPPGVRAAMAAHIEAALACLDSIPDPVDREVTARALADDLLPEAARRVKSVRGEAVVELRESMKLREVAELLGLSVPRVDQLAKGK</sequence>
<accession>A0ABS3XD33</accession>
<organism evidence="1 2">
    <name type="scientific">Streptomyces oryzae</name>
    <dbReference type="NCBI Taxonomy" id="1434886"/>
    <lineage>
        <taxon>Bacteria</taxon>
        <taxon>Bacillati</taxon>
        <taxon>Actinomycetota</taxon>
        <taxon>Actinomycetes</taxon>
        <taxon>Kitasatosporales</taxon>
        <taxon>Streptomycetaceae</taxon>
        <taxon>Streptomyces</taxon>
    </lineage>
</organism>
<reference evidence="1 2" key="1">
    <citation type="submission" date="2020-11" db="EMBL/GenBank/DDBJ databases">
        <title>Streptomyces spirodelae sp. nov., isolated from duckweed.</title>
        <authorList>
            <person name="Saimee Y."/>
            <person name="Duangmal K."/>
        </authorList>
    </citation>
    <scope>NUCLEOTIDE SEQUENCE [LARGE SCALE GENOMIC DNA]</scope>
    <source>
        <strain evidence="1 2">S16-07</strain>
    </source>
</reference>
<keyword evidence="2" id="KW-1185">Reference proteome</keyword>
<proteinExistence type="predicted"/>
<protein>
    <recommendedName>
        <fullName evidence="3">RNA polymerase sigma-70 region 4 domain-containing protein</fullName>
    </recommendedName>
</protein>
<evidence type="ECO:0008006" key="3">
    <source>
        <dbReference type="Google" id="ProtNLM"/>
    </source>
</evidence>
<dbReference type="EMBL" id="JADKMA010000073">
    <property type="protein sequence ID" value="MBO8193194.1"/>
    <property type="molecule type" value="Genomic_DNA"/>
</dbReference>